<dbReference type="InterPro" id="IPR010591">
    <property type="entry name" value="ATP11"/>
</dbReference>
<dbReference type="GO" id="GO:0033615">
    <property type="term" value="P:mitochondrial proton-transporting ATP synthase complex assembly"/>
    <property type="evidence" value="ECO:0007669"/>
    <property type="project" value="TreeGrafter"/>
</dbReference>
<gene>
    <name evidence="6" type="primary">LOC108673201</name>
</gene>
<evidence type="ECO:0000256" key="4">
    <source>
        <dbReference type="ARBA" id="ARBA00023128"/>
    </source>
</evidence>
<accession>A0A8B7NRZ7</accession>
<keyword evidence="3" id="KW-0809">Transit peptide</keyword>
<evidence type="ECO:0000313" key="5">
    <source>
        <dbReference type="Proteomes" id="UP000694843"/>
    </source>
</evidence>
<dbReference type="PANTHER" id="PTHR13126:SF0">
    <property type="entry name" value="ATP SYNTHASE MITOCHONDRIAL F1 COMPLEX ASSEMBLY FACTOR 1"/>
    <property type="match status" value="1"/>
</dbReference>
<name>A0A8B7NRZ7_HYAAZ</name>
<sequence length="299" mass="33947">MQSWPRPFSQFLQLYGQVAGTSNQVRCLALTFRKMDEAMQHLQSNPFYGKYAQKIDKIKKERPVELVKAVQTRKSEAKNEAADAVVGAAGVKPISSKAPKGKTTLPSGAYAFAPPKKLDSIMKTELLRYKNAEEVTFLWNQHWQNFPVISGVMKGQLYDSIRATATTYDKFLFALPREQGYEFILAQFAGPEVHFTPLINYQAYQENAPECLTMVHYTELQESLDIVLMRGEYDTNTLSGKEAQFLANQVQLYYSGVEPSKTALLKLFHEQPQNFSHMDLVKEFDKLDLSALQLKAPKN</sequence>
<dbReference type="GO" id="GO:0005739">
    <property type="term" value="C:mitochondrion"/>
    <property type="evidence" value="ECO:0007669"/>
    <property type="project" value="UniProtKB-SubCell"/>
</dbReference>
<dbReference type="Proteomes" id="UP000694843">
    <property type="component" value="Unplaced"/>
</dbReference>
<dbReference type="OrthoDB" id="16535at2759"/>
<dbReference type="KEGG" id="hazt:108673201"/>
<dbReference type="Pfam" id="PF06644">
    <property type="entry name" value="ATP11"/>
    <property type="match status" value="1"/>
</dbReference>
<comment type="subcellular location">
    <subcellularLocation>
        <location evidence="1">Mitochondrion</location>
    </subcellularLocation>
</comment>
<keyword evidence="5" id="KW-1185">Reference proteome</keyword>
<reference evidence="6" key="1">
    <citation type="submission" date="2025-08" db="UniProtKB">
        <authorList>
            <consortium name="RefSeq"/>
        </authorList>
    </citation>
    <scope>IDENTIFICATION</scope>
    <source>
        <tissue evidence="6">Whole organism</tissue>
    </source>
</reference>
<evidence type="ECO:0000313" key="6">
    <source>
        <dbReference type="RefSeq" id="XP_018016478.1"/>
    </source>
</evidence>
<dbReference type="RefSeq" id="XP_018016478.1">
    <property type="nucleotide sequence ID" value="XM_018160989.2"/>
</dbReference>
<dbReference type="GeneID" id="108673201"/>
<comment type="similarity">
    <text evidence="2">Belongs to the ATP11 family.</text>
</comment>
<protein>
    <submittedName>
        <fullName evidence="6">ATP synthase mitochondrial F1 complex assembly factor 1</fullName>
    </submittedName>
</protein>
<evidence type="ECO:0000256" key="2">
    <source>
        <dbReference type="ARBA" id="ARBA00009116"/>
    </source>
</evidence>
<dbReference type="PANTHER" id="PTHR13126">
    <property type="entry name" value="CHAPERONE ATP11"/>
    <property type="match status" value="1"/>
</dbReference>
<dbReference type="OMA" id="MFYYKTD"/>
<evidence type="ECO:0000256" key="1">
    <source>
        <dbReference type="ARBA" id="ARBA00004173"/>
    </source>
</evidence>
<dbReference type="AlphaFoldDB" id="A0A8B7NRZ7"/>
<evidence type="ECO:0000256" key="3">
    <source>
        <dbReference type="ARBA" id="ARBA00022946"/>
    </source>
</evidence>
<keyword evidence="4" id="KW-0496">Mitochondrion</keyword>
<proteinExistence type="inferred from homology"/>
<organism evidence="5 6">
    <name type="scientific">Hyalella azteca</name>
    <name type="common">Amphipod</name>
    <dbReference type="NCBI Taxonomy" id="294128"/>
    <lineage>
        <taxon>Eukaryota</taxon>
        <taxon>Metazoa</taxon>
        <taxon>Ecdysozoa</taxon>
        <taxon>Arthropoda</taxon>
        <taxon>Crustacea</taxon>
        <taxon>Multicrustacea</taxon>
        <taxon>Malacostraca</taxon>
        <taxon>Eumalacostraca</taxon>
        <taxon>Peracarida</taxon>
        <taxon>Amphipoda</taxon>
        <taxon>Senticaudata</taxon>
        <taxon>Talitrida</taxon>
        <taxon>Talitroidea</taxon>
        <taxon>Hyalellidae</taxon>
        <taxon>Hyalella</taxon>
    </lineage>
</organism>